<evidence type="ECO:0000313" key="2">
    <source>
        <dbReference type="Proteomes" id="UP000199437"/>
    </source>
</evidence>
<dbReference type="EMBL" id="FOIR01000004">
    <property type="protein sequence ID" value="SEW39457.1"/>
    <property type="molecule type" value="Genomic_DNA"/>
</dbReference>
<dbReference type="AlphaFoldDB" id="A0A1I0RF36"/>
<dbReference type="RefSeq" id="WP_090260212.1">
    <property type="nucleotide sequence ID" value="NZ_FOIR01000004.1"/>
</dbReference>
<accession>A0A1I0RF36</accession>
<sequence>MKLLKQPILSIILLLVFGCSDEQISTQEQEAKYLEELLSEIEALASSVECENPEEWTFTSVGNKPCGGPSGFIAYSLNIDTETFLQKVEEHKVAQEAFNKKWGLFSDCSIPPTPKGVICENGEAILVFGDESPTIKQIP</sequence>
<reference evidence="2" key="1">
    <citation type="submission" date="2016-10" db="EMBL/GenBank/DDBJ databases">
        <authorList>
            <person name="Varghese N."/>
            <person name="Submissions S."/>
        </authorList>
    </citation>
    <scope>NUCLEOTIDE SEQUENCE [LARGE SCALE GENOMIC DNA]</scope>
    <source>
        <strain evidence="2">CGMCC 1.12402</strain>
    </source>
</reference>
<dbReference type="STRING" id="1267423.SAMN05216290_3447"/>
<evidence type="ECO:0000313" key="1">
    <source>
        <dbReference type="EMBL" id="SEW39457.1"/>
    </source>
</evidence>
<keyword evidence="2" id="KW-1185">Reference proteome</keyword>
<dbReference type="Proteomes" id="UP000199437">
    <property type="component" value="Unassembled WGS sequence"/>
</dbReference>
<name>A0A1I0RF36_9BACT</name>
<dbReference type="OrthoDB" id="5526158at2"/>
<dbReference type="GeneID" id="99988121"/>
<gene>
    <name evidence="1" type="ORF">SAMN05216290_3447</name>
</gene>
<dbReference type="PROSITE" id="PS51257">
    <property type="entry name" value="PROKAR_LIPOPROTEIN"/>
    <property type="match status" value="1"/>
</dbReference>
<protein>
    <submittedName>
        <fullName evidence="1">Uncharacterized protein</fullName>
    </submittedName>
</protein>
<organism evidence="1 2">
    <name type="scientific">Roseivirga pacifica</name>
    <dbReference type="NCBI Taxonomy" id="1267423"/>
    <lineage>
        <taxon>Bacteria</taxon>
        <taxon>Pseudomonadati</taxon>
        <taxon>Bacteroidota</taxon>
        <taxon>Cytophagia</taxon>
        <taxon>Cytophagales</taxon>
        <taxon>Roseivirgaceae</taxon>
        <taxon>Roseivirga</taxon>
    </lineage>
</organism>
<proteinExistence type="predicted"/>